<evidence type="ECO:0000256" key="2">
    <source>
        <dbReference type="ARBA" id="ARBA00022771"/>
    </source>
</evidence>
<dbReference type="InterPro" id="IPR011011">
    <property type="entry name" value="Znf_FYVE_PHD"/>
</dbReference>
<evidence type="ECO:0000313" key="6">
    <source>
        <dbReference type="EMBL" id="KAF8473002.1"/>
    </source>
</evidence>
<dbReference type="Gene3D" id="3.30.40.10">
    <property type="entry name" value="Zinc/RING finger domain, C3HC4 (zinc finger)"/>
    <property type="match status" value="1"/>
</dbReference>
<accession>A0A9P5K0Z8</accession>
<feature type="compositionally biased region" description="Low complexity" evidence="4">
    <location>
        <begin position="423"/>
        <end position="451"/>
    </location>
</feature>
<protein>
    <recommendedName>
        <fullName evidence="5">Zinc finger PHD-type domain-containing protein</fullName>
    </recommendedName>
</protein>
<name>A0A9P5K0Z8_9AGAM</name>
<feature type="compositionally biased region" description="Low complexity" evidence="4">
    <location>
        <begin position="395"/>
        <end position="416"/>
    </location>
</feature>
<dbReference type="PANTHER" id="PTHR47793">
    <property type="entry name" value="HISTONE DEACETYLASE COMPLEX SUBUNIT CTI6"/>
    <property type="match status" value="1"/>
</dbReference>
<keyword evidence="2" id="KW-0863">Zinc-finger</keyword>
<feature type="compositionally biased region" description="Low complexity" evidence="4">
    <location>
        <begin position="215"/>
        <end position="226"/>
    </location>
</feature>
<evidence type="ECO:0000256" key="3">
    <source>
        <dbReference type="ARBA" id="ARBA00022833"/>
    </source>
</evidence>
<dbReference type="OrthoDB" id="79252at2759"/>
<comment type="caution">
    <text evidence="6">The sequence shown here is derived from an EMBL/GenBank/DDBJ whole genome shotgun (WGS) entry which is preliminary data.</text>
</comment>
<reference evidence="6" key="2">
    <citation type="journal article" date="2020" name="Nat. Commun.">
        <title>Large-scale genome sequencing of mycorrhizal fungi provides insights into the early evolution of symbiotic traits.</title>
        <authorList>
            <person name="Miyauchi S."/>
            <person name="Kiss E."/>
            <person name="Kuo A."/>
            <person name="Drula E."/>
            <person name="Kohler A."/>
            <person name="Sanchez-Garcia M."/>
            <person name="Morin E."/>
            <person name="Andreopoulos B."/>
            <person name="Barry K.W."/>
            <person name="Bonito G."/>
            <person name="Buee M."/>
            <person name="Carver A."/>
            <person name="Chen C."/>
            <person name="Cichocki N."/>
            <person name="Clum A."/>
            <person name="Culley D."/>
            <person name="Crous P.W."/>
            <person name="Fauchery L."/>
            <person name="Girlanda M."/>
            <person name="Hayes R.D."/>
            <person name="Keri Z."/>
            <person name="LaButti K."/>
            <person name="Lipzen A."/>
            <person name="Lombard V."/>
            <person name="Magnuson J."/>
            <person name="Maillard F."/>
            <person name="Murat C."/>
            <person name="Nolan M."/>
            <person name="Ohm R.A."/>
            <person name="Pangilinan J."/>
            <person name="Pereira M.F."/>
            <person name="Perotto S."/>
            <person name="Peter M."/>
            <person name="Pfister S."/>
            <person name="Riley R."/>
            <person name="Sitrit Y."/>
            <person name="Stielow J.B."/>
            <person name="Szollosi G."/>
            <person name="Zifcakova L."/>
            <person name="Stursova M."/>
            <person name="Spatafora J.W."/>
            <person name="Tedersoo L."/>
            <person name="Vaario L.M."/>
            <person name="Yamada A."/>
            <person name="Yan M."/>
            <person name="Wang P."/>
            <person name="Xu J."/>
            <person name="Bruns T."/>
            <person name="Baldrian P."/>
            <person name="Vilgalys R."/>
            <person name="Dunand C."/>
            <person name="Henrissat B."/>
            <person name="Grigoriev I.V."/>
            <person name="Hibbett D."/>
            <person name="Nagy L.G."/>
            <person name="Martin F.M."/>
        </authorList>
    </citation>
    <scope>NUCLEOTIDE SEQUENCE</scope>
    <source>
        <strain evidence="6">Prilba</strain>
    </source>
</reference>
<evidence type="ECO:0000256" key="1">
    <source>
        <dbReference type="ARBA" id="ARBA00022723"/>
    </source>
</evidence>
<feature type="compositionally biased region" description="Basic residues" evidence="4">
    <location>
        <begin position="227"/>
        <end position="244"/>
    </location>
</feature>
<dbReference type="Pfam" id="PF00628">
    <property type="entry name" value="PHD"/>
    <property type="match status" value="1"/>
</dbReference>
<sequence length="619" mass="66296">MAQVATMGPPLSPRETRRSGRRNAPSGSTSTSKSPDSPSSESAPRLPVVNRSSSSVSSRKRTKQDDVDDTPDESHKNSSNGTPNPLPPLQNGNGRTKRKGKEKEKPVLNLAIDSIIAEGEHPDVVIELNVDPDAEEEEQGVTRCVCGNAGDDDESAGEFFVQCETCNVWQHGQCMGIRNEDAVKADHYFCEKCRPDLHVELLKRLAKRPRDRHPSSSSHPNTTSANRKSRSHSPTHQKPQKRRNTMNSRDAAYDELEMMALLVDSAAEASAAVVPQSSPSPINGSVNGLADVDEQAPSPATAKKKRKRGSEDAASIKRTRSASTTSDRPAVPKPPHEDTPAATPKSISMPAPPVPPAKSSGSRNRRGGGGRSRPSAQAQDAASVDGDEGGGVQLGPSNRRSGGGRSRASGSRRNPNTGDQAARRPNGSAGSASAPPASFSRTYSSSQQQQQPLLTSWGLPDYLAHLEPTLPSKTPQPLQLRGSGEERGVRVRWPGKRMSVGDMNKRVRALVEWVGREQASASERYRRREALKAALGNATSLGVLSLGDAGDMAMDGVPLSQRPPPPASMADEKVTESGIAILGKSTMKMMEELMEELIGFQERFGPGAKSRERRTAVLS</sequence>
<dbReference type="InterPro" id="IPR013083">
    <property type="entry name" value="Znf_RING/FYVE/PHD"/>
</dbReference>
<reference evidence="6" key="1">
    <citation type="submission" date="2019-10" db="EMBL/GenBank/DDBJ databases">
        <authorList>
            <consortium name="DOE Joint Genome Institute"/>
            <person name="Kuo A."/>
            <person name="Miyauchi S."/>
            <person name="Kiss E."/>
            <person name="Drula E."/>
            <person name="Kohler A."/>
            <person name="Sanchez-Garcia M."/>
            <person name="Andreopoulos B."/>
            <person name="Barry K.W."/>
            <person name="Bonito G."/>
            <person name="Buee M."/>
            <person name="Carver A."/>
            <person name="Chen C."/>
            <person name="Cichocki N."/>
            <person name="Clum A."/>
            <person name="Culley D."/>
            <person name="Crous P.W."/>
            <person name="Fauchery L."/>
            <person name="Girlanda M."/>
            <person name="Hayes R."/>
            <person name="Keri Z."/>
            <person name="LaButti K."/>
            <person name="Lipzen A."/>
            <person name="Lombard V."/>
            <person name="Magnuson J."/>
            <person name="Maillard F."/>
            <person name="Morin E."/>
            <person name="Murat C."/>
            <person name="Nolan M."/>
            <person name="Ohm R."/>
            <person name="Pangilinan J."/>
            <person name="Pereira M."/>
            <person name="Perotto S."/>
            <person name="Peter M."/>
            <person name="Riley R."/>
            <person name="Sitrit Y."/>
            <person name="Stielow B."/>
            <person name="Szollosi G."/>
            <person name="Zifcakova L."/>
            <person name="Stursova M."/>
            <person name="Spatafora J.W."/>
            <person name="Tedersoo L."/>
            <person name="Vaario L.-M."/>
            <person name="Yamada A."/>
            <person name="Yan M."/>
            <person name="Wang P."/>
            <person name="Xu J."/>
            <person name="Bruns T."/>
            <person name="Baldrian P."/>
            <person name="Vilgalys R."/>
            <person name="Henrissat B."/>
            <person name="Grigoriev I.V."/>
            <person name="Hibbett D."/>
            <person name="Nagy L.G."/>
            <person name="Martin F.M."/>
        </authorList>
    </citation>
    <scope>NUCLEOTIDE SEQUENCE</scope>
    <source>
        <strain evidence="6">Prilba</strain>
    </source>
</reference>
<evidence type="ECO:0000259" key="5">
    <source>
        <dbReference type="SMART" id="SM00249"/>
    </source>
</evidence>
<dbReference type="Proteomes" id="UP000759537">
    <property type="component" value="Unassembled WGS sequence"/>
</dbReference>
<dbReference type="SMART" id="SM00249">
    <property type="entry name" value="PHD"/>
    <property type="match status" value="1"/>
</dbReference>
<keyword evidence="1" id="KW-0479">Metal-binding</keyword>
<dbReference type="InterPro" id="IPR019786">
    <property type="entry name" value="Zinc_finger_PHD-type_CS"/>
</dbReference>
<organism evidence="6 7">
    <name type="scientific">Russula ochroleuca</name>
    <dbReference type="NCBI Taxonomy" id="152965"/>
    <lineage>
        <taxon>Eukaryota</taxon>
        <taxon>Fungi</taxon>
        <taxon>Dikarya</taxon>
        <taxon>Basidiomycota</taxon>
        <taxon>Agaricomycotina</taxon>
        <taxon>Agaricomycetes</taxon>
        <taxon>Russulales</taxon>
        <taxon>Russulaceae</taxon>
        <taxon>Russula</taxon>
    </lineage>
</organism>
<feature type="region of interest" description="Disordered" evidence="4">
    <location>
        <begin position="1"/>
        <end position="106"/>
    </location>
</feature>
<dbReference type="PROSITE" id="PS01359">
    <property type="entry name" value="ZF_PHD_1"/>
    <property type="match status" value="1"/>
</dbReference>
<dbReference type="InterPro" id="IPR019787">
    <property type="entry name" value="Znf_PHD-finger"/>
</dbReference>
<evidence type="ECO:0000256" key="4">
    <source>
        <dbReference type="SAM" id="MobiDB-lite"/>
    </source>
</evidence>
<dbReference type="InterPro" id="IPR053051">
    <property type="entry name" value="HDAC_complex_subunit"/>
</dbReference>
<feature type="domain" description="Zinc finger PHD-type" evidence="5">
    <location>
        <begin position="143"/>
        <end position="194"/>
    </location>
</feature>
<feature type="region of interest" description="Disordered" evidence="4">
    <location>
        <begin position="274"/>
        <end position="451"/>
    </location>
</feature>
<feature type="region of interest" description="Disordered" evidence="4">
    <location>
        <begin position="467"/>
        <end position="488"/>
    </location>
</feature>
<dbReference type="AlphaFoldDB" id="A0A9P5K0Z8"/>
<dbReference type="InterPro" id="IPR001965">
    <property type="entry name" value="Znf_PHD"/>
</dbReference>
<feature type="region of interest" description="Disordered" evidence="4">
    <location>
        <begin position="207"/>
        <end position="247"/>
    </location>
</feature>
<dbReference type="PANTHER" id="PTHR47793:SF1">
    <property type="entry name" value="HISTONE DEACETYLASE COMPLEX SUBUNIT CTI6"/>
    <property type="match status" value="1"/>
</dbReference>
<dbReference type="GO" id="GO:0061188">
    <property type="term" value="P:negative regulation of rDNA heterochromatin formation"/>
    <property type="evidence" value="ECO:0007669"/>
    <property type="project" value="TreeGrafter"/>
</dbReference>
<gene>
    <name evidence="6" type="ORF">DFH94DRAFT_765237</name>
</gene>
<dbReference type="SUPFAM" id="SSF57903">
    <property type="entry name" value="FYVE/PHD zinc finger"/>
    <property type="match status" value="1"/>
</dbReference>
<dbReference type="GO" id="GO:0008270">
    <property type="term" value="F:zinc ion binding"/>
    <property type="evidence" value="ECO:0007669"/>
    <property type="project" value="UniProtKB-KW"/>
</dbReference>
<keyword evidence="3" id="KW-0862">Zinc</keyword>
<feature type="compositionally biased region" description="Low complexity" evidence="4">
    <location>
        <begin position="25"/>
        <end position="57"/>
    </location>
</feature>
<dbReference type="GO" id="GO:0061186">
    <property type="term" value="P:negative regulation of silent mating-type cassette heterochromatin formation"/>
    <property type="evidence" value="ECO:0007669"/>
    <property type="project" value="TreeGrafter"/>
</dbReference>
<dbReference type="GO" id="GO:0033698">
    <property type="term" value="C:Rpd3L complex"/>
    <property type="evidence" value="ECO:0007669"/>
    <property type="project" value="TreeGrafter"/>
</dbReference>
<keyword evidence="7" id="KW-1185">Reference proteome</keyword>
<proteinExistence type="predicted"/>
<dbReference type="EMBL" id="WHVB01000019">
    <property type="protein sequence ID" value="KAF8473002.1"/>
    <property type="molecule type" value="Genomic_DNA"/>
</dbReference>
<dbReference type="GO" id="GO:0070210">
    <property type="term" value="C:Rpd3L-Expanded complex"/>
    <property type="evidence" value="ECO:0007669"/>
    <property type="project" value="TreeGrafter"/>
</dbReference>
<evidence type="ECO:0000313" key="7">
    <source>
        <dbReference type="Proteomes" id="UP000759537"/>
    </source>
</evidence>